<dbReference type="PROSITE" id="PS00666">
    <property type="entry name" value="DHDPS_2"/>
    <property type="match status" value="1"/>
</dbReference>
<keyword evidence="1 3" id="KW-0456">Lyase</keyword>
<dbReference type="CDD" id="cd00408">
    <property type="entry name" value="DHDPS-like"/>
    <property type="match status" value="1"/>
</dbReference>
<evidence type="ECO:0000256" key="2">
    <source>
        <dbReference type="ARBA" id="ARBA00023270"/>
    </source>
</evidence>
<organism evidence="4 5">
    <name type="scientific">Deinococcus xinjiangensis</name>
    <dbReference type="NCBI Taxonomy" id="457454"/>
    <lineage>
        <taxon>Bacteria</taxon>
        <taxon>Thermotogati</taxon>
        <taxon>Deinococcota</taxon>
        <taxon>Deinococci</taxon>
        <taxon>Deinococcales</taxon>
        <taxon>Deinococcaceae</taxon>
        <taxon>Deinococcus</taxon>
    </lineage>
</organism>
<keyword evidence="2" id="KW-0704">Schiff base</keyword>
<dbReference type="InterPro" id="IPR013785">
    <property type="entry name" value="Aldolase_TIM"/>
</dbReference>
<dbReference type="SUPFAM" id="SSF51569">
    <property type="entry name" value="Aldolase"/>
    <property type="match status" value="1"/>
</dbReference>
<dbReference type="Gene3D" id="3.20.20.70">
    <property type="entry name" value="Aldolase class I"/>
    <property type="match status" value="1"/>
</dbReference>
<dbReference type="PANTHER" id="PTHR42849">
    <property type="entry name" value="N-ACETYLNEURAMINATE LYASE"/>
    <property type="match status" value="1"/>
</dbReference>
<dbReference type="InterPro" id="IPR002220">
    <property type="entry name" value="DapA-like"/>
</dbReference>
<name>A0ABP9VCE9_9DEIO</name>
<accession>A0ABP9VCE9</accession>
<sequence length="321" mass="35183">MTQPDFSQRLHGIIPPVVTPLKPDFTVDESALRRVIRHLLDSGVHGLFLLGSTSEVVFMDAPARREVLRIAVDEVAGRVPLLAGVIDPTTDRVIAHARDALAAGVDGLVVTAPFYTRTSQAEIAEHFRAIRVAVDLPIMAYDIPVCVNVKLERSTLKQLRREGLIEGLKDSSGDDTNFRLLARECAEDPDFRLFTGSELMVDTAFLVGAHGCVPGLGNVDPAAYVALYDAAMREDWTEARRLQERLIRVFNIVFQGTPRTSAGASGVGGFKTALKLLGIIEHHHMHRPNLPLNDEETVRVAEILRAEGLLPAQERKLVPGV</sequence>
<dbReference type="PANTHER" id="PTHR42849:SF1">
    <property type="entry name" value="N-ACETYLNEURAMINATE LYASE"/>
    <property type="match status" value="1"/>
</dbReference>
<evidence type="ECO:0000313" key="4">
    <source>
        <dbReference type="EMBL" id="GAA5502920.1"/>
    </source>
</evidence>
<keyword evidence="5" id="KW-1185">Reference proteome</keyword>
<evidence type="ECO:0000256" key="3">
    <source>
        <dbReference type="PIRNR" id="PIRNR001365"/>
    </source>
</evidence>
<dbReference type="EMBL" id="BAABRN010000033">
    <property type="protein sequence ID" value="GAA5502920.1"/>
    <property type="molecule type" value="Genomic_DNA"/>
</dbReference>
<dbReference type="PRINTS" id="PR00146">
    <property type="entry name" value="DHPICSNTHASE"/>
</dbReference>
<protein>
    <submittedName>
        <fullName evidence="4">2-dehydro-3-deoxy-D-pentonate aldolase YjhH</fullName>
    </submittedName>
</protein>
<dbReference type="RefSeq" id="WP_353542892.1">
    <property type="nucleotide sequence ID" value="NZ_BAABRN010000033.1"/>
</dbReference>
<evidence type="ECO:0000313" key="5">
    <source>
        <dbReference type="Proteomes" id="UP001458946"/>
    </source>
</evidence>
<evidence type="ECO:0000256" key="1">
    <source>
        <dbReference type="ARBA" id="ARBA00023239"/>
    </source>
</evidence>
<dbReference type="Pfam" id="PF00701">
    <property type="entry name" value="DHDPS"/>
    <property type="match status" value="1"/>
</dbReference>
<comment type="caution">
    <text evidence="4">The sequence shown here is derived from an EMBL/GenBank/DDBJ whole genome shotgun (WGS) entry which is preliminary data.</text>
</comment>
<reference evidence="4 5" key="1">
    <citation type="submission" date="2024-02" db="EMBL/GenBank/DDBJ databases">
        <title>Deinococcus xinjiangensis NBRC 107630.</title>
        <authorList>
            <person name="Ichikawa N."/>
            <person name="Katano-Makiyama Y."/>
            <person name="Hidaka K."/>
        </authorList>
    </citation>
    <scope>NUCLEOTIDE SEQUENCE [LARGE SCALE GENOMIC DNA]</scope>
    <source>
        <strain evidence="4 5">NBRC 107630</strain>
    </source>
</reference>
<dbReference type="Proteomes" id="UP001458946">
    <property type="component" value="Unassembled WGS sequence"/>
</dbReference>
<gene>
    <name evidence="4" type="primary">yjhH</name>
    <name evidence="4" type="ORF">Dxin01_02667</name>
</gene>
<dbReference type="PIRSF" id="PIRSF001365">
    <property type="entry name" value="DHDPS"/>
    <property type="match status" value="1"/>
</dbReference>
<comment type="similarity">
    <text evidence="3">Belongs to the DapA family.</text>
</comment>
<proteinExistence type="inferred from homology"/>
<dbReference type="SMART" id="SM01130">
    <property type="entry name" value="DHDPS"/>
    <property type="match status" value="1"/>
</dbReference>
<dbReference type="InterPro" id="IPR020625">
    <property type="entry name" value="Schiff_base-form_aldolases_AS"/>
</dbReference>